<feature type="compositionally biased region" description="Acidic residues" evidence="1">
    <location>
        <begin position="57"/>
        <end position="79"/>
    </location>
</feature>
<dbReference type="EMBL" id="JBBPHU010000001">
    <property type="protein sequence ID" value="KAK7524493.1"/>
    <property type="molecule type" value="Genomic_DNA"/>
</dbReference>
<feature type="compositionally biased region" description="Basic and acidic residues" evidence="1">
    <location>
        <begin position="639"/>
        <end position="651"/>
    </location>
</feature>
<feature type="region of interest" description="Disordered" evidence="1">
    <location>
        <begin position="577"/>
        <end position="708"/>
    </location>
</feature>
<feature type="compositionally biased region" description="Acidic residues" evidence="1">
    <location>
        <begin position="374"/>
        <end position="388"/>
    </location>
</feature>
<feature type="region of interest" description="Disordered" evidence="1">
    <location>
        <begin position="342"/>
        <end position="456"/>
    </location>
</feature>
<name>A0ABR1L075_9PEZI</name>
<dbReference type="Proteomes" id="UP001363622">
    <property type="component" value="Unassembled WGS sequence"/>
</dbReference>
<organism evidence="2 3">
    <name type="scientific">Phyllosticta citriasiana</name>
    <dbReference type="NCBI Taxonomy" id="595635"/>
    <lineage>
        <taxon>Eukaryota</taxon>
        <taxon>Fungi</taxon>
        <taxon>Dikarya</taxon>
        <taxon>Ascomycota</taxon>
        <taxon>Pezizomycotina</taxon>
        <taxon>Dothideomycetes</taxon>
        <taxon>Dothideomycetes incertae sedis</taxon>
        <taxon>Botryosphaeriales</taxon>
        <taxon>Phyllostictaceae</taxon>
        <taxon>Phyllosticta</taxon>
    </lineage>
</organism>
<evidence type="ECO:0000256" key="1">
    <source>
        <dbReference type="SAM" id="MobiDB-lite"/>
    </source>
</evidence>
<feature type="compositionally biased region" description="Acidic residues" evidence="1">
    <location>
        <begin position="233"/>
        <end position="245"/>
    </location>
</feature>
<feature type="compositionally biased region" description="Polar residues" evidence="1">
    <location>
        <begin position="21"/>
        <end position="56"/>
    </location>
</feature>
<proteinExistence type="predicted"/>
<accession>A0ABR1L075</accession>
<feature type="compositionally biased region" description="Basic and acidic residues" evidence="1">
    <location>
        <begin position="143"/>
        <end position="158"/>
    </location>
</feature>
<feature type="region of interest" description="Disordered" evidence="1">
    <location>
        <begin position="226"/>
        <end position="246"/>
    </location>
</feature>
<feature type="compositionally biased region" description="Acidic residues" evidence="1">
    <location>
        <begin position="396"/>
        <end position="407"/>
    </location>
</feature>
<keyword evidence="3" id="KW-1185">Reference proteome</keyword>
<feature type="compositionally biased region" description="Basic and acidic residues" evidence="1">
    <location>
        <begin position="356"/>
        <end position="373"/>
    </location>
</feature>
<evidence type="ECO:0000313" key="2">
    <source>
        <dbReference type="EMBL" id="KAK7524493.1"/>
    </source>
</evidence>
<feature type="compositionally biased region" description="Basic residues" evidence="1">
    <location>
        <begin position="436"/>
        <end position="453"/>
    </location>
</feature>
<feature type="region of interest" description="Disordered" evidence="1">
    <location>
        <begin position="278"/>
        <end position="329"/>
    </location>
</feature>
<feature type="compositionally biased region" description="Low complexity" evidence="1">
    <location>
        <begin position="490"/>
        <end position="501"/>
    </location>
</feature>
<feature type="compositionally biased region" description="Basic and acidic residues" evidence="1">
    <location>
        <begin position="294"/>
        <end position="309"/>
    </location>
</feature>
<evidence type="ECO:0000313" key="3">
    <source>
        <dbReference type="Proteomes" id="UP001363622"/>
    </source>
</evidence>
<protein>
    <submittedName>
        <fullName evidence="2">Uncharacterized protein</fullName>
    </submittedName>
</protein>
<feature type="compositionally biased region" description="Basic and acidic residues" evidence="1">
    <location>
        <begin position="103"/>
        <end position="115"/>
    </location>
</feature>
<feature type="compositionally biased region" description="Basic and acidic residues" evidence="1">
    <location>
        <begin position="613"/>
        <end position="627"/>
    </location>
</feature>
<comment type="caution">
    <text evidence="2">The sequence shown here is derived from an EMBL/GenBank/DDBJ whole genome shotgun (WGS) entry which is preliminary data.</text>
</comment>
<gene>
    <name evidence="2" type="ORF">IWZ03DRAFT_25937</name>
</gene>
<sequence length="708" mass="77496">MASARAARTMPESGSAGLLASNHQPTPAKASSQSPSKQTAQNNISSNGIQPNTSDGSDNDQDQGKDEDDGADEADAEEDEGRRIAPSGGSGLGQGKRPAIRIDSVDMSREEDREAGSIQQDGLMPGPNKKRTFSSTSILSNLESHDGEDGQRDADYPRKKMARTLGEDENGLMAYEGEQNDSLAPVPEHVLDSSDDDEIYKAVEDIDPSDNDEYIDETLEEKALRKAFKNSSDDESDFGEIDGEGPDVSMLIQNGLIDDDFFTIDDDSVSAFATSYWDDGWPVHNEENGNELNPEDKPTTRRVRFDDQVHTVSDIDSDETSSEDLNSYWPDLFQNDPLVFRASNDPENVLDDAASDSERSYWDWGDDKDKLSDWDDDQDENAESDSESEAGSSGYETDEGDTTDEELPPPPTITTPARIHRDSTSSASSATPKPLPRTRKMLPPKKPNKRKGPMRGFFAVDPKRALAYIDGTGKRMVLIPGRVRDGSSWAVSTASSTANNSPRSQLMNADESEFSDANHQSLSDLMALGGFFGTDLDLALSMSNQWSVMGEDDLIDEDFDEDDDDDDDMEDMLDVADFIDFGQSDSEDADETDAPTDGSPTKAHAGHTPAKSAAHEMSEKMLQHFDRGNVTSFRRNQNRYRDIARLPDDPAMRASASRPVRTGASADAIITPMRKKKRAKDPDTLQPRASPLARKSGPIAGTFGPRRV</sequence>
<feature type="region of interest" description="Disordered" evidence="1">
    <location>
        <begin position="490"/>
        <end position="514"/>
    </location>
</feature>
<feature type="compositionally biased region" description="Acidic residues" evidence="1">
    <location>
        <begin position="585"/>
        <end position="594"/>
    </location>
</feature>
<reference evidence="2 3" key="1">
    <citation type="submission" date="2024-04" db="EMBL/GenBank/DDBJ databases">
        <title>Phyllosticta paracitricarpa is synonymous to the EU quarantine fungus P. citricarpa based on phylogenomic analyses.</title>
        <authorList>
            <consortium name="Lawrence Berkeley National Laboratory"/>
            <person name="Van Ingen-Buijs V.A."/>
            <person name="Van Westerhoven A.C."/>
            <person name="Haridas S."/>
            <person name="Skiadas P."/>
            <person name="Martin F."/>
            <person name="Groenewald J.Z."/>
            <person name="Crous P.W."/>
            <person name="Seidl M.F."/>
        </authorList>
    </citation>
    <scope>NUCLEOTIDE SEQUENCE [LARGE SCALE GENOMIC DNA]</scope>
    <source>
        <strain evidence="2 3">CBS 123371</strain>
    </source>
</reference>
<feature type="compositionally biased region" description="Polar residues" evidence="1">
    <location>
        <begin position="133"/>
        <end position="142"/>
    </location>
</feature>
<feature type="region of interest" description="Disordered" evidence="1">
    <location>
        <begin position="1"/>
        <end position="191"/>
    </location>
</feature>